<keyword evidence="5" id="KW-0663">Pyridoxal phosphate</keyword>
<dbReference type="PANTHER" id="PTHR46383">
    <property type="entry name" value="ASPARTATE AMINOTRANSFERASE"/>
    <property type="match status" value="1"/>
</dbReference>
<evidence type="ECO:0000256" key="2">
    <source>
        <dbReference type="ARBA" id="ARBA00007441"/>
    </source>
</evidence>
<dbReference type="AlphaFoldDB" id="A0A0F9XL76"/>
<keyword evidence="3" id="KW-0032">Aminotransferase</keyword>
<name>A0A0F9XL76_9ZZZZ</name>
<organism evidence="7">
    <name type="scientific">marine sediment metagenome</name>
    <dbReference type="NCBI Taxonomy" id="412755"/>
    <lineage>
        <taxon>unclassified sequences</taxon>
        <taxon>metagenomes</taxon>
        <taxon>ecological metagenomes</taxon>
    </lineage>
</organism>
<dbReference type="InterPro" id="IPR050596">
    <property type="entry name" value="AspAT/PAT-like"/>
</dbReference>
<gene>
    <name evidence="7" type="ORF">LCGC14_0203910</name>
</gene>
<dbReference type="InterPro" id="IPR015422">
    <property type="entry name" value="PyrdxlP-dep_Trfase_small"/>
</dbReference>
<dbReference type="EMBL" id="LAZR01000091">
    <property type="protein sequence ID" value="KKN92863.1"/>
    <property type="molecule type" value="Genomic_DNA"/>
</dbReference>
<dbReference type="Gene3D" id="3.40.640.10">
    <property type="entry name" value="Type I PLP-dependent aspartate aminotransferase-like (Major domain)"/>
    <property type="match status" value="1"/>
</dbReference>
<sequence length="372" mass="40894">MRDPQRIAARMDHITASGIRKVFDLGAHLKDPIDLSIGMPHFDVPQPIKDEAIAAIQRGQNRYTPTQGIDPLRQAVSQACRREFGWTDERSIMITSGVAGALTLAIFATVDPGDEVIVTDPHFVMYSYITRMAGGVPVAVDTYDDFRPDVQRIADAVTDKTRLIVINSPCNPTGCVYSEAELRGIAEIAERHGLLVLSDEIYDLFCYDEPYPSMASICENTVLMRGFSKSFGMPGWRMGWCAGPEAIIDRMKTLQQWTFVCAPSMAQAAGVIAMTTDMSETIAAYKVKRDMVADALCDRLGWVKQGGAFYAFVPAPGGDATEFVKRAIANNVLIIPGSVFSAKDTHFRISFACDDAKLQQGLEIMVKLADEF</sequence>
<dbReference type="PANTHER" id="PTHR46383:SF3">
    <property type="entry name" value="ASPARTATE AMINOTRANSFERASE-RELATED"/>
    <property type="match status" value="1"/>
</dbReference>
<evidence type="ECO:0000256" key="5">
    <source>
        <dbReference type="ARBA" id="ARBA00022898"/>
    </source>
</evidence>
<protein>
    <recommendedName>
        <fullName evidence="6">Aminotransferase class I/classII large domain-containing protein</fullName>
    </recommendedName>
</protein>
<accession>A0A0F9XL76</accession>
<dbReference type="InterPro" id="IPR015421">
    <property type="entry name" value="PyrdxlP-dep_Trfase_major"/>
</dbReference>
<dbReference type="Pfam" id="PF00155">
    <property type="entry name" value="Aminotran_1_2"/>
    <property type="match status" value="1"/>
</dbReference>
<comment type="caution">
    <text evidence="7">The sequence shown here is derived from an EMBL/GenBank/DDBJ whole genome shotgun (WGS) entry which is preliminary data.</text>
</comment>
<comment type="similarity">
    <text evidence="2">Belongs to the class-I pyridoxal-phosphate-dependent aminotransferase family.</text>
</comment>
<dbReference type="InterPro" id="IPR015424">
    <property type="entry name" value="PyrdxlP-dep_Trfase"/>
</dbReference>
<dbReference type="CDD" id="cd00609">
    <property type="entry name" value="AAT_like"/>
    <property type="match status" value="1"/>
</dbReference>
<dbReference type="SUPFAM" id="SSF53383">
    <property type="entry name" value="PLP-dependent transferases"/>
    <property type="match status" value="1"/>
</dbReference>
<keyword evidence="4" id="KW-0808">Transferase</keyword>
<evidence type="ECO:0000313" key="7">
    <source>
        <dbReference type="EMBL" id="KKN92863.1"/>
    </source>
</evidence>
<dbReference type="InterPro" id="IPR004838">
    <property type="entry name" value="NHTrfase_class1_PyrdxlP-BS"/>
</dbReference>
<dbReference type="InterPro" id="IPR004839">
    <property type="entry name" value="Aminotransferase_I/II_large"/>
</dbReference>
<evidence type="ECO:0000259" key="6">
    <source>
        <dbReference type="Pfam" id="PF00155"/>
    </source>
</evidence>
<evidence type="ECO:0000256" key="1">
    <source>
        <dbReference type="ARBA" id="ARBA00001933"/>
    </source>
</evidence>
<dbReference type="GO" id="GO:0030170">
    <property type="term" value="F:pyridoxal phosphate binding"/>
    <property type="evidence" value="ECO:0007669"/>
    <property type="project" value="InterPro"/>
</dbReference>
<evidence type="ECO:0000256" key="3">
    <source>
        <dbReference type="ARBA" id="ARBA00022576"/>
    </source>
</evidence>
<reference evidence="7" key="1">
    <citation type="journal article" date="2015" name="Nature">
        <title>Complex archaea that bridge the gap between prokaryotes and eukaryotes.</title>
        <authorList>
            <person name="Spang A."/>
            <person name="Saw J.H."/>
            <person name="Jorgensen S.L."/>
            <person name="Zaremba-Niedzwiedzka K."/>
            <person name="Martijn J."/>
            <person name="Lind A.E."/>
            <person name="van Eijk R."/>
            <person name="Schleper C."/>
            <person name="Guy L."/>
            <person name="Ettema T.J."/>
        </authorList>
    </citation>
    <scope>NUCLEOTIDE SEQUENCE</scope>
</reference>
<dbReference type="PROSITE" id="PS00105">
    <property type="entry name" value="AA_TRANSFER_CLASS_1"/>
    <property type="match status" value="1"/>
</dbReference>
<evidence type="ECO:0000256" key="4">
    <source>
        <dbReference type="ARBA" id="ARBA00022679"/>
    </source>
</evidence>
<proteinExistence type="inferred from homology"/>
<comment type="cofactor">
    <cofactor evidence="1">
        <name>pyridoxal 5'-phosphate</name>
        <dbReference type="ChEBI" id="CHEBI:597326"/>
    </cofactor>
</comment>
<dbReference type="GO" id="GO:0006520">
    <property type="term" value="P:amino acid metabolic process"/>
    <property type="evidence" value="ECO:0007669"/>
    <property type="project" value="InterPro"/>
</dbReference>
<dbReference type="Gene3D" id="3.90.1150.10">
    <property type="entry name" value="Aspartate Aminotransferase, domain 1"/>
    <property type="match status" value="1"/>
</dbReference>
<feature type="domain" description="Aminotransferase class I/classII large" evidence="6">
    <location>
        <begin position="31"/>
        <end position="363"/>
    </location>
</feature>
<dbReference type="GO" id="GO:0008483">
    <property type="term" value="F:transaminase activity"/>
    <property type="evidence" value="ECO:0007669"/>
    <property type="project" value="UniProtKB-KW"/>
</dbReference>